<dbReference type="AlphaFoldDB" id="A0A6V8KWK8"/>
<reference evidence="2 3" key="1">
    <citation type="submission" date="2020-03" db="EMBL/GenBank/DDBJ databases">
        <title>Whole genome shotgun sequence of Phytohabitans rumicis NBRC 108638.</title>
        <authorList>
            <person name="Komaki H."/>
            <person name="Tamura T."/>
        </authorList>
    </citation>
    <scope>NUCLEOTIDE SEQUENCE [LARGE SCALE GENOMIC DNA]</scope>
    <source>
        <strain evidence="2 3">NBRC 108638</strain>
    </source>
</reference>
<dbReference type="EMBL" id="BLPG01000001">
    <property type="protein sequence ID" value="GFJ89473.1"/>
    <property type="molecule type" value="Genomic_DNA"/>
</dbReference>
<dbReference type="RefSeq" id="WP_173077083.1">
    <property type="nucleotide sequence ID" value="NZ_BAABJB010000002.1"/>
</dbReference>
<protein>
    <recommendedName>
        <fullName evidence="4">FXSXX-COOH protein</fullName>
    </recommendedName>
</protein>
<evidence type="ECO:0000313" key="3">
    <source>
        <dbReference type="Proteomes" id="UP000482960"/>
    </source>
</evidence>
<organism evidence="2 3">
    <name type="scientific">Phytohabitans rumicis</name>
    <dbReference type="NCBI Taxonomy" id="1076125"/>
    <lineage>
        <taxon>Bacteria</taxon>
        <taxon>Bacillati</taxon>
        <taxon>Actinomycetota</taxon>
        <taxon>Actinomycetes</taxon>
        <taxon>Micromonosporales</taxon>
        <taxon>Micromonosporaceae</taxon>
    </lineage>
</organism>
<evidence type="ECO:0000313" key="2">
    <source>
        <dbReference type="EMBL" id="GFJ89473.1"/>
    </source>
</evidence>
<comment type="caution">
    <text evidence="2">The sequence shown here is derived from an EMBL/GenBank/DDBJ whole genome shotgun (WGS) entry which is preliminary data.</text>
</comment>
<accession>A0A6V8KWK8</accession>
<gene>
    <name evidence="2" type="ORF">Prum_031150</name>
</gene>
<keyword evidence="3" id="KW-1185">Reference proteome</keyword>
<feature type="region of interest" description="Disordered" evidence="1">
    <location>
        <begin position="44"/>
        <end position="68"/>
    </location>
</feature>
<dbReference type="Proteomes" id="UP000482960">
    <property type="component" value="Unassembled WGS sequence"/>
</dbReference>
<evidence type="ECO:0000256" key="1">
    <source>
        <dbReference type="SAM" id="MobiDB-lite"/>
    </source>
</evidence>
<proteinExistence type="predicted"/>
<reference evidence="2 3" key="2">
    <citation type="submission" date="2020-03" db="EMBL/GenBank/DDBJ databases">
        <authorList>
            <person name="Ichikawa N."/>
            <person name="Kimura A."/>
            <person name="Kitahashi Y."/>
            <person name="Uohara A."/>
        </authorList>
    </citation>
    <scope>NUCLEOTIDE SEQUENCE [LARGE SCALE GENOMIC DNA]</scope>
    <source>
        <strain evidence="2 3">NBRC 108638</strain>
    </source>
</reference>
<name>A0A6V8KWK8_9ACTN</name>
<evidence type="ECO:0008006" key="4">
    <source>
        <dbReference type="Google" id="ProtNLM"/>
    </source>
</evidence>
<sequence>MTDIVQGQLKDLSGLRFDALTESHDDPALAPMLDRVMRRVEQPGTSISGYNGAGGLSGDVEVDVNSTH</sequence>